<dbReference type="Gramene" id="CDP00632">
    <property type="protein sequence ID" value="CDP00632"/>
    <property type="gene ID" value="GSCOC_T00032638001"/>
</dbReference>
<dbReference type="EMBL" id="HG739089">
    <property type="protein sequence ID" value="CDP00632.1"/>
    <property type="molecule type" value="Genomic_DNA"/>
</dbReference>
<proteinExistence type="predicted"/>
<feature type="domain" description="VQ" evidence="2">
    <location>
        <begin position="66"/>
        <end position="88"/>
    </location>
</feature>
<dbReference type="GO" id="GO:0005634">
    <property type="term" value="C:nucleus"/>
    <property type="evidence" value="ECO:0007669"/>
    <property type="project" value="TreeGrafter"/>
</dbReference>
<evidence type="ECO:0000313" key="4">
    <source>
        <dbReference type="Proteomes" id="UP000295252"/>
    </source>
</evidence>
<dbReference type="PhylomeDB" id="A0A068TX72"/>
<dbReference type="InterPro" id="IPR039607">
    <property type="entry name" value="VQ_8/17/18/20/21/25"/>
</dbReference>
<name>A0A068TX72_COFCA</name>
<dbReference type="OrthoDB" id="1917757at2759"/>
<reference evidence="4" key="1">
    <citation type="journal article" date="2014" name="Science">
        <title>The coffee genome provides insight into the convergent evolution of caffeine biosynthesis.</title>
        <authorList>
            <person name="Denoeud F."/>
            <person name="Carretero-Paulet L."/>
            <person name="Dereeper A."/>
            <person name="Droc G."/>
            <person name="Guyot R."/>
            <person name="Pietrella M."/>
            <person name="Zheng C."/>
            <person name="Alberti A."/>
            <person name="Anthony F."/>
            <person name="Aprea G."/>
            <person name="Aury J.M."/>
            <person name="Bento P."/>
            <person name="Bernard M."/>
            <person name="Bocs S."/>
            <person name="Campa C."/>
            <person name="Cenci A."/>
            <person name="Combes M.C."/>
            <person name="Crouzillat D."/>
            <person name="Da Silva C."/>
            <person name="Daddiego L."/>
            <person name="De Bellis F."/>
            <person name="Dussert S."/>
            <person name="Garsmeur O."/>
            <person name="Gayraud T."/>
            <person name="Guignon V."/>
            <person name="Jahn K."/>
            <person name="Jamilloux V."/>
            <person name="Joet T."/>
            <person name="Labadie K."/>
            <person name="Lan T."/>
            <person name="Leclercq J."/>
            <person name="Lepelley M."/>
            <person name="Leroy T."/>
            <person name="Li L.T."/>
            <person name="Librado P."/>
            <person name="Lopez L."/>
            <person name="Munoz A."/>
            <person name="Noel B."/>
            <person name="Pallavicini A."/>
            <person name="Perrotta G."/>
            <person name="Poncet V."/>
            <person name="Pot D."/>
            <person name="Priyono X."/>
            <person name="Rigoreau M."/>
            <person name="Rouard M."/>
            <person name="Rozas J."/>
            <person name="Tranchant-Dubreuil C."/>
            <person name="VanBuren R."/>
            <person name="Zhang Q."/>
            <person name="Andrade A.C."/>
            <person name="Argout X."/>
            <person name="Bertrand B."/>
            <person name="de Kochko A."/>
            <person name="Graziosi G."/>
            <person name="Henry R.J."/>
            <person name="Jayarama X."/>
            <person name="Ming R."/>
            <person name="Nagai C."/>
            <person name="Rounsley S."/>
            <person name="Sankoff D."/>
            <person name="Giuliano G."/>
            <person name="Albert V.A."/>
            <person name="Wincker P."/>
            <person name="Lashermes P."/>
        </authorList>
    </citation>
    <scope>NUCLEOTIDE SEQUENCE [LARGE SCALE GENOMIC DNA]</scope>
    <source>
        <strain evidence="4">cv. DH200-94</strain>
    </source>
</reference>
<accession>A0A068TX72</accession>
<gene>
    <name evidence="3" type="ORF">GSCOC_T00032638001</name>
</gene>
<dbReference type="PANTHER" id="PTHR33143:SF76">
    <property type="entry name" value="VQ MOTIF-CONTAINING PROTEIN 8, CHLOROPLASTIC"/>
    <property type="match status" value="1"/>
</dbReference>
<dbReference type="STRING" id="49390.A0A068TX72"/>
<dbReference type="InterPro" id="IPR008889">
    <property type="entry name" value="VQ"/>
</dbReference>
<feature type="compositionally biased region" description="Polar residues" evidence="1">
    <location>
        <begin position="108"/>
        <end position="121"/>
    </location>
</feature>
<feature type="region of interest" description="Disordered" evidence="1">
    <location>
        <begin position="1"/>
        <end position="26"/>
    </location>
</feature>
<feature type="region of interest" description="Disordered" evidence="1">
    <location>
        <begin position="97"/>
        <end position="130"/>
    </location>
</feature>
<evidence type="ECO:0000256" key="1">
    <source>
        <dbReference type="SAM" id="MobiDB-lite"/>
    </source>
</evidence>
<sequence length="203" mass="22873">MDPVNFFREEPRRAINGPRPSPLRINKDSHVIQKPSSMNQVYKKAAKEQNTRLSTQQPRQPVIIYTHSPKIIHTKPKDFMALVQKLTGFSRSEEQIVEAESKRDDHTITISQEDNDSSSVTSDDKYEGDNASDVIKESSSAVSPVNKGLNPYLTDIPLFTPNSNLFSSPQPVFRYPDVVFTSPNIVSSLSPSFVEFMKGLPEY</sequence>
<dbReference type="PANTHER" id="PTHR33143">
    <property type="entry name" value="F16F4.1 PROTEIN-RELATED"/>
    <property type="match status" value="1"/>
</dbReference>
<dbReference type="InParanoid" id="A0A068TX72"/>
<evidence type="ECO:0000313" key="3">
    <source>
        <dbReference type="EMBL" id="CDP00632.1"/>
    </source>
</evidence>
<dbReference type="Pfam" id="PF05678">
    <property type="entry name" value="VQ"/>
    <property type="match status" value="1"/>
</dbReference>
<dbReference type="Proteomes" id="UP000295252">
    <property type="component" value="Chromosome III"/>
</dbReference>
<keyword evidence="4" id="KW-1185">Reference proteome</keyword>
<evidence type="ECO:0000259" key="2">
    <source>
        <dbReference type="Pfam" id="PF05678"/>
    </source>
</evidence>
<protein>
    <recommendedName>
        <fullName evidence="2">VQ domain-containing protein</fullName>
    </recommendedName>
</protein>
<dbReference type="OMA" id="RCNEING"/>
<feature type="compositionally biased region" description="Basic and acidic residues" evidence="1">
    <location>
        <begin position="97"/>
        <end position="107"/>
    </location>
</feature>
<organism evidence="3 4">
    <name type="scientific">Coffea canephora</name>
    <name type="common">Robusta coffee</name>
    <dbReference type="NCBI Taxonomy" id="49390"/>
    <lineage>
        <taxon>Eukaryota</taxon>
        <taxon>Viridiplantae</taxon>
        <taxon>Streptophyta</taxon>
        <taxon>Embryophyta</taxon>
        <taxon>Tracheophyta</taxon>
        <taxon>Spermatophyta</taxon>
        <taxon>Magnoliopsida</taxon>
        <taxon>eudicotyledons</taxon>
        <taxon>Gunneridae</taxon>
        <taxon>Pentapetalae</taxon>
        <taxon>asterids</taxon>
        <taxon>lamiids</taxon>
        <taxon>Gentianales</taxon>
        <taxon>Rubiaceae</taxon>
        <taxon>Ixoroideae</taxon>
        <taxon>Gardenieae complex</taxon>
        <taxon>Bertiereae - Coffeeae clade</taxon>
        <taxon>Coffeeae</taxon>
        <taxon>Coffea</taxon>
    </lineage>
</organism>
<dbReference type="AlphaFoldDB" id="A0A068TX72"/>